<dbReference type="KEGG" id="pdx:Psed_1529"/>
<reference evidence="2 3" key="1">
    <citation type="journal article" date="2011" name="J. Bacteriol.">
        <title>Genome sequence of the 1,4-dioxane-degrading Pseudonocardia dioxanivorans strain CB1190.</title>
        <authorList>
            <person name="Sales C.M."/>
            <person name="Mahendra S."/>
            <person name="Grostern A."/>
            <person name="Parales R.E."/>
            <person name="Goodwin L.A."/>
            <person name="Woyke T."/>
            <person name="Nolan M."/>
            <person name="Lapidus A."/>
            <person name="Chertkov O."/>
            <person name="Ovchinnikova G."/>
            <person name="Sczyrba A."/>
            <person name="Alvarez-Cohen L."/>
        </authorList>
    </citation>
    <scope>NUCLEOTIDE SEQUENCE [LARGE SCALE GENOMIC DNA]</scope>
    <source>
        <strain evidence="3">ATCC 55486 / DSM 44775 / JCM 13855 / CB1190</strain>
    </source>
</reference>
<organism evidence="2 3">
    <name type="scientific">Pseudonocardia dioxanivorans (strain ATCC 55486 / DSM 44775 / JCM 13855 / CB1190)</name>
    <dbReference type="NCBI Taxonomy" id="675635"/>
    <lineage>
        <taxon>Bacteria</taxon>
        <taxon>Bacillati</taxon>
        <taxon>Actinomycetota</taxon>
        <taxon>Actinomycetes</taxon>
        <taxon>Pseudonocardiales</taxon>
        <taxon>Pseudonocardiaceae</taxon>
        <taxon>Pseudonocardia</taxon>
    </lineage>
</organism>
<evidence type="ECO:0000313" key="2">
    <source>
        <dbReference type="EMBL" id="AEA23767.1"/>
    </source>
</evidence>
<protein>
    <submittedName>
        <fullName evidence="2">Uncharacterized protein</fullName>
    </submittedName>
</protein>
<sequence length="221" mass="23428">MTAVPEMRVSGPVVALPARTGLRTGPARIVAVAGSITELTRPESDLARILDSVGVADLLVACEDGPGPLCAPTPLFSYLDYPDYDDDPDPVDVDPVDVDPVDLDYDEDEDDQGGTGWTAPEPREPVEPMAARDGDELPGVRLHRLGLPQLSASSEDDLVAAMSELVGFDPEPGVYCLAPITAPDDAARSVLVRAAERIAQVYGLPLLRYRCLELAVVPGEG</sequence>
<gene>
    <name evidence="2" type="ordered locus">Psed_1529</name>
</gene>
<keyword evidence="3" id="KW-1185">Reference proteome</keyword>
<feature type="region of interest" description="Disordered" evidence="1">
    <location>
        <begin position="103"/>
        <end position="126"/>
    </location>
</feature>
<dbReference type="AlphaFoldDB" id="F4CU48"/>
<dbReference type="HOGENOM" id="CLU_1249785_0_0_11"/>
<feature type="compositionally biased region" description="Acidic residues" evidence="1">
    <location>
        <begin position="103"/>
        <end position="112"/>
    </location>
</feature>
<evidence type="ECO:0000256" key="1">
    <source>
        <dbReference type="SAM" id="MobiDB-lite"/>
    </source>
</evidence>
<dbReference type="EMBL" id="CP002593">
    <property type="protein sequence ID" value="AEA23767.1"/>
    <property type="molecule type" value="Genomic_DNA"/>
</dbReference>
<evidence type="ECO:0000313" key="3">
    <source>
        <dbReference type="Proteomes" id="UP000007809"/>
    </source>
</evidence>
<dbReference type="Proteomes" id="UP000007809">
    <property type="component" value="Chromosome"/>
</dbReference>
<dbReference type="eggNOG" id="ENOG5030HWA">
    <property type="taxonomic scope" value="Bacteria"/>
</dbReference>
<name>F4CU48_PSEUX</name>
<proteinExistence type="predicted"/>
<accession>F4CU48</accession>